<dbReference type="EMBL" id="KQ980941">
    <property type="protein sequence ID" value="KYN11270.1"/>
    <property type="molecule type" value="Genomic_DNA"/>
</dbReference>
<dbReference type="AlphaFoldDB" id="A0A151IUV1"/>
<keyword evidence="2" id="KW-1185">Reference proteome</keyword>
<name>A0A151IUV1_9HYME</name>
<organism evidence="1 2">
    <name type="scientific">Trachymyrmex cornetzi</name>
    <dbReference type="NCBI Taxonomy" id="471704"/>
    <lineage>
        <taxon>Eukaryota</taxon>
        <taxon>Metazoa</taxon>
        <taxon>Ecdysozoa</taxon>
        <taxon>Arthropoda</taxon>
        <taxon>Hexapoda</taxon>
        <taxon>Insecta</taxon>
        <taxon>Pterygota</taxon>
        <taxon>Neoptera</taxon>
        <taxon>Endopterygota</taxon>
        <taxon>Hymenoptera</taxon>
        <taxon>Apocrita</taxon>
        <taxon>Aculeata</taxon>
        <taxon>Formicoidea</taxon>
        <taxon>Formicidae</taxon>
        <taxon>Myrmicinae</taxon>
        <taxon>Trachymyrmex</taxon>
    </lineage>
</organism>
<accession>A0A151IUV1</accession>
<protein>
    <submittedName>
        <fullName evidence="1">Uncharacterized protein</fullName>
    </submittedName>
</protein>
<sequence length="94" mass="11372">MDFNTQQLVEKNVDKYRKLEEFQERDNGWAFFCDRTSLDKLMSFLSRDKLKIVRSEFSTLSDEEFELLTQKSVFPYEYVDCVEKLNKRCLPHCK</sequence>
<evidence type="ECO:0000313" key="2">
    <source>
        <dbReference type="Proteomes" id="UP000078492"/>
    </source>
</evidence>
<reference evidence="1 2" key="1">
    <citation type="submission" date="2015-09" db="EMBL/GenBank/DDBJ databases">
        <title>Trachymyrmex cornetzi WGS genome.</title>
        <authorList>
            <person name="Nygaard S."/>
            <person name="Hu H."/>
            <person name="Boomsma J."/>
            <person name="Zhang G."/>
        </authorList>
    </citation>
    <scope>NUCLEOTIDE SEQUENCE [LARGE SCALE GENOMIC DNA]</scope>
    <source>
        <strain evidence="1">Tcor2-1</strain>
        <tissue evidence="1">Whole body</tissue>
    </source>
</reference>
<proteinExistence type="predicted"/>
<gene>
    <name evidence="1" type="ORF">ALC57_16582</name>
</gene>
<dbReference type="Proteomes" id="UP000078492">
    <property type="component" value="Unassembled WGS sequence"/>
</dbReference>
<evidence type="ECO:0000313" key="1">
    <source>
        <dbReference type="EMBL" id="KYN11270.1"/>
    </source>
</evidence>